<dbReference type="GO" id="GO:0007165">
    <property type="term" value="P:signal transduction"/>
    <property type="evidence" value="ECO:0007669"/>
    <property type="project" value="InterPro"/>
</dbReference>
<dbReference type="Gene3D" id="3.40.50.10140">
    <property type="entry name" value="Toll/interleukin-1 receptor homology (TIR) domain"/>
    <property type="match status" value="1"/>
</dbReference>
<dbReference type="RefSeq" id="WP_158766929.1">
    <property type="nucleotide sequence ID" value="NZ_CP047045.1"/>
</dbReference>
<reference evidence="4" key="1">
    <citation type="submission" date="2019-12" db="EMBL/GenBank/DDBJ databases">
        <title>Complete genome of Terracaulis silvestris 0127_4.</title>
        <authorList>
            <person name="Vieira S."/>
            <person name="Riedel T."/>
            <person name="Sproer C."/>
            <person name="Pascual J."/>
            <person name="Boedeker C."/>
            <person name="Overmann J."/>
        </authorList>
    </citation>
    <scope>NUCLEOTIDE SEQUENCE [LARGE SCALE GENOMIC DNA]</scope>
    <source>
        <strain evidence="4">0127_4</strain>
    </source>
</reference>
<feature type="compositionally biased region" description="Low complexity" evidence="1">
    <location>
        <begin position="282"/>
        <end position="300"/>
    </location>
</feature>
<dbReference type="Pfam" id="PF13676">
    <property type="entry name" value="TIR_2"/>
    <property type="match status" value="1"/>
</dbReference>
<evidence type="ECO:0000256" key="1">
    <source>
        <dbReference type="SAM" id="MobiDB-lite"/>
    </source>
</evidence>
<dbReference type="InterPro" id="IPR035897">
    <property type="entry name" value="Toll_tir_struct_dom_sf"/>
</dbReference>
<dbReference type="InterPro" id="IPR000157">
    <property type="entry name" value="TIR_dom"/>
</dbReference>
<proteinExistence type="predicted"/>
<dbReference type="AlphaFoldDB" id="A0A6I6MLM1"/>
<sequence length="568" mass="59872">MSNGYLIAASGDVSAAHEIGEGFGLDVIDAGSVSDVEATATEFANAANVGLLLSIAAASDASFVALVEALTHRVNRVQLILVEAEAHAAFPSLPTMWPAMSLDDARARASALALQRQESDGATGGEPPHAHPLPPTEAPPIRERPEEPAADTRDEPAAEEPALDGAPLEDHVEAPTSDDEAPTDIGATPDEPVPSEELLGGAERERAIDIEERAEDSFGAGAPEPAPQEQPADEPVAAAPPPAASAPEPPPAVSAPAPPPRVEPPEAPPPQPAPKRTEAQDGARAAPGAGAAAPSAPADATAFAPKKLRRGEAELVRIVVHQPKDLNDVIKAAKKIDPRSDPAPSGVSIGEVAIGASIGVALEVRGATADGTVQRRTWTGDAIDFSFVVEADASVKQVVLLARVFVNDAQIGVLAFTRNVSGPAKKPHSAGDRVRLKRHKRVFLSYSSKDRETVSQIATAYQMAGVEHFWDRASLKSGEEWHPRLRREIDRADLFHLCWSKSASESEWVQKEAEHALTRRKKNSGKPDITVQMLDGPPWAPHSAELDTINFDDFVRAAIVGYARGDGS</sequence>
<feature type="compositionally biased region" description="Basic and acidic residues" evidence="1">
    <location>
        <begin position="140"/>
        <end position="156"/>
    </location>
</feature>
<feature type="region of interest" description="Disordered" evidence="1">
    <location>
        <begin position="108"/>
        <end position="300"/>
    </location>
</feature>
<name>A0A6I6MLM1_9CAUL</name>
<feature type="compositionally biased region" description="Pro residues" evidence="1">
    <location>
        <begin position="238"/>
        <end position="273"/>
    </location>
</feature>
<dbReference type="SUPFAM" id="SSF52200">
    <property type="entry name" value="Toll/Interleukin receptor TIR domain"/>
    <property type="match status" value="1"/>
</dbReference>
<accession>A0A6I6MLM1</accession>
<keyword evidence="4" id="KW-1185">Reference proteome</keyword>
<dbReference type="EMBL" id="CP047045">
    <property type="protein sequence ID" value="QGZ96120.1"/>
    <property type="molecule type" value="Genomic_DNA"/>
</dbReference>
<gene>
    <name evidence="3" type="ORF">DSM104635_02977</name>
</gene>
<evidence type="ECO:0000313" key="4">
    <source>
        <dbReference type="Proteomes" id="UP000431269"/>
    </source>
</evidence>
<dbReference type="Proteomes" id="UP000431269">
    <property type="component" value="Chromosome"/>
</dbReference>
<feature type="compositionally biased region" description="Low complexity" evidence="1">
    <location>
        <begin position="227"/>
        <end position="237"/>
    </location>
</feature>
<evidence type="ECO:0000313" key="3">
    <source>
        <dbReference type="EMBL" id="QGZ96120.1"/>
    </source>
</evidence>
<feature type="compositionally biased region" description="Basic and acidic residues" evidence="1">
    <location>
        <begin position="202"/>
        <end position="211"/>
    </location>
</feature>
<protein>
    <recommendedName>
        <fullName evidence="2">TIR domain-containing protein</fullName>
    </recommendedName>
</protein>
<evidence type="ECO:0000259" key="2">
    <source>
        <dbReference type="Pfam" id="PF13676"/>
    </source>
</evidence>
<dbReference type="KEGG" id="tsv:DSM104635_02977"/>
<organism evidence="3 4">
    <name type="scientific">Terricaulis silvestris</name>
    <dbReference type="NCBI Taxonomy" id="2686094"/>
    <lineage>
        <taxon>Bacteria</taxon>
        <taxon>Pseudomonadati</taxon>
        <taxon>Pseudomonadota</taxon>
        <taxon>Alphaproteobacteria</taxon>
        <taxon>Caulobacterales</taxon>
        <taxon>Caulobacteraceae</taxon>
        <taxon>Terricaulis</taxon>
    </lineage>
</organism>
<feature type="domain" description="TIR" evidence="2">
    <location>
        <begin position="442"/>
        <end position="552"/>
    </location>
</feature>